<feature type="region of interest" description="Disordered" evidence="1">
    <location>
        <begin position="315"/>
        <end position="369"/>
    </location>
</feature>
<sequence>MAQQIIPAAQLAPKFQGIRRRNNYDVLQSIPCSPECKIVGHILLDHPLGYALIVTADVSAVYLQQFGKIVSKLPVENPDNPFVPPVNKEIIESFMYTVGYQGVVDKVNALYTKFLAQLWQTMFKVFNRYLTTRTSRHDQTKINILQLFMPWSTAQMMIMLLFLKYPSISPRFEEDYHSLKDGILLVSVYTMGNVTVRGMLIPDAFLTKEICATDDYKEYETVFVNVVVLMNQPQLVVSSQRMYRSTPRAHRTSTLTAASPQGKKRKQSDGETSSLNKSLKVTIKQKRVVEGERDEESYADKFAASMLHDDVDDFGDRIEPGSHKEHLEVVVDDDENKEEKKDDEMGNTVSLSTATTSKDPHKKRRSSKYNHLPGALHRMCRHQGYMIRDMEFHPTTTTSTDITSSADLQQQLYLKMKSNLQDQANDPALWEVLKQETIIDEDEVIPEDEAPKLIIEFQNVDKRVPTIFDHARMEATLNDMLSNQFRNAKEYAYHLEQATNFMENQIVWESRQEDIRRSIPKALEKEVYSFTPQDSRQRIHLFSEAYLEEKINRWRVYKQNQRKVKDNPEDYFSNHGITKVFRIITDQIYGLDFKEQILVMRENDKPDGFSKADFKYLNKNDIEDSYYLCQNKKVNYRETKLMNSLITFIKSRVIWERVHDFQLGIESYQIKPAWEGTSNGRHQYSQAWTKRPGYNQNEILSQRPLHQTTRVTTSFDYEAVLKILHLVHASTHGEVHDRNRTKDDAPRVIIVPSLGCPTHGPSLTLGSHLQDAQNPKCIPINTRLFPSKSPMSPTTVLFDVNTGRISIRHCKILKSITLNVLARSDDNA</sequence>
<accession>A0ABQ5G320</accession>
<feature type="compositionally biased region" description="Basic and acidic residues" evidence="1">
    <location>
        <begin position="315"/>
        <end position="329"/>
    </location>
</feature>
<reference evidence="2" key="2">
    <citation type="submission" date="2022-01" db="EMBL/GenBank/DDBJ databases">
        <authorList>
            <person name="Yamashiro T."/>
            <person name="Shiraishi A."/>
            <person name="Satake H."/>
            <person name="Nakayama K."/>
        </authorList>
    </citation>
    <scope>NUCLEOTIDE SEQUENCE</scope>
</reference>
<dbReference type="Proteomes" id="UP001151760">
    <property type="component" value="Unassembled WGS sequence"/>
</dbReference>
<feature type="region of interest" description="Disordered" evidence="1">
    <location>
        <begin position="241"/>
        <end position="278"/>
    </location>
</feature>
<gene>
    <name evidence="2" type="ORF">Tco_1028774</name>
</gene>
<evidence type="ECO:0000313" key="3">
    <source>
        <dbReference type="Proteomes" id="UP001151760"/>
    </source>
</evidence>
<proteinExistence type="predicted"/>
<organism evidence="2 3">
    <name type="scientific">Tanacetum coccineum</name>
    <dbReference type="NCBI Taxonomy" id="301880"/>
    <lineage>
        <taxon>Eukaryota</taxon>
        <taxon>Viridiplantae</taxon>
        <taxon>Streptophyta</taxon>
        <taxon>Embryophyta</taxon>
        <taxon>Tracheophyta</taxon>
        <taxon>Spermatophyta</taxon>
        <taxon>Magnoliopsida</taxon>
        <taxon>eudicotyledons</taxon>
        <taxon>Gunneridae</taxon>
        <taxon>Pentapetalae</taxon>
        <taxon>asterids</taxon>
        <taxon>campanulids</taxon>
        <taxon>Asterales</taxon>
        <taxon>Asteraceae</taxon>
        <taxon>Asteroideae</taxon>
        <taxon>Anthemideae</taxon>
        <taxon>Anthemidinae</taxon>
        <taxon>Tanacetum</taxon>
    </lineage>
</organism>
<reference evidence="2" key="1">
    <citation type="journal article" date="2022" name="Int. J. Mol. Sci.">
        <title>Draft Genome of Tanacetum Coccineum: Genomic Comparison of Closely Related Tanacetum-Family Plants.</title>
        <authorList>
            <person name="Yamashiro T."/>
            <person name="Shiraishi A."/>
            <person name="Nakayama K."/>
            <person name="Satake H."/>
        </authorList>
    </citation>
    <scope>NUCLEOTIDE SEQUENCE</scope>
</reference>
<comment type="caution">
    <text evidence="2">The sequence shown here is derived from an EMBL/GenBank/DDBJ whole genome shotgun (WGS) entry which is preliminary data.</text>
</comment>
<name>A0ABQ5G320_9ASTR</name>
<dbReference type="EMBL" id="BQNB010017992">
    <property type="protein sequence ID" value="GJT69488.1"/>
    <property type="molecule type" value="Genomic_DNA"/>
</dbReference>
<evidence type="ECO:0000256" key="1">
    <source>
        <dbReference type="SAM" id="MobiDB-lite"/>
    </source>
</evidence>
<evidence type="ECO:0000313" key="2">
    <source>
        <dbReference type="EMBL" id="GJT69488.1"/>
    </source>
</evidence>
<keyword evidence="3" id="KW-1185">Reference proteome</keyword>
<protein>
    <submittedName>
        <fullName evidence="2">Uncharacterized protein</fullName>
    </submittedName>
</protein>
<feature type="compositionally biased region" description="Polar residues" evidence="1">
    <location>
        <begin position="347"/>
        <end position="357"/>
    </location>
</feature>